<organism evidence="1">
    <name type="scientific">Tanacetum cinerariifolium</name>
    <name type="common">Dalmatian daisy</name>
    <name type="synonym">Chrysanthemum cinerariifolium</name>
    <dbReference type="NCBI Taxonomy" id="118510"/>
    <lineage>
        <taxon>Eukaryota</taxon>
        <taxon>Viridiplantae</taxon>
        <taxon>Streptophyta</taxon>
        <taxon>Embryophyta</taxon>
        <taxon>Tracheophyta</taxon>
        <taxon>Spermatophyta</taxon>
        <taxon>Magnoliopsida</taxon>
        <taxon>eudicotyledons</taxon>
        <taxon>Gunneridae</taxon>
        <taxon>Pentapetalae</taxon>
        <taxon>asterids</taxon>
        <taxon>campanulids</taxon>
        <taxon>Asterales</taxon>
        <taxon>Asteraceae</taxon>
        <taxon>Asteroideae</taxon>
        <taxon>Anthemideae</taxon>
        <taxon>Anthemidinae</taxon>
        <taxon>Tanacetum</taxon>
    </lineage>
</organism>
<comment type="caution">
    <text evidence="1">The sequence shown here is derived from an EMBL/GenBank/DDBJ whole genome shotgun (WGS) entry which is preliminary data.</text>
</comment>
<name>A0A699JUD5_TANCI</name>
<accession>A0A699JUD5</accession>
<dbReference type="AlphaFoldDB" id="A0A699JUD5"/>
<protein>
    <submittedName>
        <fullName evidence="1">Uncharacterized protein</fullName>
    </submittedName>
</protein>
<evidence type="ECO:0000313" key="1">
    <source>
        <dbReference type="EMBL" id="GFA54209.1"/>
    </source>
</evidence>
<gene>
    <name evidence="1" type="ORF">Tci_626181</name>
</gene>
<proteinExistence type="predicted"/>
<dbReference type="EMBL" id="BKCJ010442384">
    <property type="protein sequence ID" value="GFA54209.1"/>
    <property type="molecule type" value="Genomic_DNA"/>
</dbReference>
<reference evidence="1" key="1">
    <citation type="journal article" date="2019" name="Sci. Rep.">
        <title>Draft genome of Tanacetum cinerariifolium, the natural source of mosquito coil.</title>
        <authorList>
            <person name="Yamashiro T."/>
            <person name="Shiraishi A."/>
            <person name="Satake H."/>
            <person name="Nakayama K."/>
        </authorList>
    </citation>
    <scope>NUCLEOTIDE SEQUENCE</scope>
</reference>
<sequence>MKGFKFKIRRTFFERCFDFIISVDGDFLEWGFFAVGLRFRIFIGSHSMNLSNSAKISSSRRCEEKVIQDEGNFAGFFHFKNNEISRKDRKVCHRCWVGSYLDGNHSVRLNANYLDSSLRRDYDHGSFKAFPSYEAKHRNSDCRTGSRSDNMVGSPHEIIIHLIVILKNIKKVTEVIDVKN</sequence>